<sequence length="179" mass="19756">MNEQEQIEQTLLQLAPPKAPAGLRTTVLDAIERQRESDAQARVLTAKADDRRWLATLDRTATFAAPCLLAISLLVFVIVERSADKLYGGHRDSVSQAQRAATDAAFAEKEPPMTPQAFFRQHLAILQNLNAELFSEASKKVPQVDGDRPPLSHFRRHPDGRVAELASLTQSRGTFSTLA</sequence>
<dbReference type="EMBL" id="SJPV01000001">
    <property type="protein sequence ID" value="TWU42243.1"/>
    <property type="molecule type" value="Genomic_DNA"/>
</dbReference>
<evidence type="ECO:0000256" key="1">
    <source>
        <dbReference type="SAM" id="Phobius"/>
    </source>
</evidence>
<organism evidence="2 3">
    <name type="scientific">Novipirellula artificiosorum</name>
    <dbReference type="NCBI Taxonomy" id="2528016"/>
    <lineage>
        <taxon>Bacteria</taxon>
        <taxon>Pseudomonadati</taxon>
        <taxon>Planctomycetota</taxon>
        <taxon>Planctomycetia</taxon>
        <taxon>Pirellulales</taxon>
        <taxon>Pirellulaceae</taxon>
        <taxon>Novipirellula</taxon>
    </lineage>
</organism>
<dbReference type="AlphaFoldDB" id="A0A5C6DXS5"/>
<comment type="caution">
    <text evidence="2">The sequence shown here is derived from an EMBL/GenBank/DDBJ whole genome shotgun (WGS) entry which is preliminary data.</text>
</comment>
<keyword evidence="1" id="KW-1133">Transmembrane helix</keyword>
<reference evidence="2 3" key="1">
    <citation type="submission" date="2019-02" db="EMBL/GenBank/DDBJ databases">
        <title>Deep-cultivation of Planctomycetes and their phenomic and genomic characterization uncovers novel biology.</title>
        <authorList>
            <person name="Wiegand S."/>
            <person name="Jogler M."/>
            <person name="Boedeker C."/>
            <person name="Pinto D."/>
            <person name="Vollmers J."/>
            <person name="Rivas-Marin E."/>
            <person name="Kohn T."/>
            <person name="Peeters S.H."/>
            <person name="Heuer A."/>
            <person name="Rast P."/>
            <person name="Oberbeckmann S."/>
            <person name="Bunk B."/>
            <person name="Jeske O."/>
            <person name="Meyerdierks A."/>
            <person name="Storesund J.E."/>
            <person name="Kallscheuer N."/>
            <person name="Luecker S."/>
            <person name="Lage O.M."/>
            <person name="Pohl T."/>
            <person name="Merkel B.J."/>
            <person name="Hornburger P."/>
            <person name="Mueller R.-W."/>
            <person name="Bruemmer F."/>
            <person name="Labrenz M."/>
            <person name="Spormann A.M."/>
            <person name="Op Den Camp H."/>
            <person name="Overmann J."/>
            <person name="Amann R."/>
            <person name="Jetten M.S.M."/>
            <person name="Mascher T."/>
            <person name="Medema M.H."/>
            <person name="Devos D.P."/>
            <person name="Kaster A.-K."/>
            <person name="Ovreas L."/>
            <person name="Rohde M."/>
            <person name="Galperin M.Y."/>
            <person name="Jogler C."/>
        </authorList>
    </citation>
    <scope>NUCLEOTIDE SEQUENCE [LARGE SCALE GENOMIC DNA]</scope>
    <source>
        <strain evidence="2 3">Poly41</strain>
    </source>
</reference>
<name>A0A5C6DXS5_9BACT</name>
<gene>
    <name evidence="2" type="ORF">Poly41_05390</name>
</gene>
<evidence type="ECO:0000313" key="3">
    <source>
        <dbReference type="Proteomes" id="UP000319143"/>
    </source>
</evidence>
<feature type="transmembrane region" description="Helical" evidence="1">
    <location>
        <begin position="61"/>
        <end position="79"/>
    </location>
</feature>
<proteinExistence type="predicted"/>
<accession>A0A5C6DXS5</accession>
<keyword evidence="3" id="KW-1185">Reference proteome</keyword>
<dbReference type="RefSeq" id="WP_146524339.1">
    <property type="nucleotide sequence ID" value="NZ_SJPV01000001.1"/>
</dbReference>
<keyword evidence="1" id="KW-0812">Transmembrane</keyword>
<protein>
    <submittedName>
        <fullName evidence="2">Uncharacterized protein</fullName>
    </submittedName>
</protein>
<dbReference type="OrthoDB" id="9852956at2"/>
<dbReference type="Proteomes" id="UP000319143">
    <property type="component" value="Unassembled WGS sequence"/>
</dbReference>
<keyword evidence="1" id="KW-0472">Membrane</keyword>
<evidence type="ECO:0000313" key="2">
    <source>
        <dbReference type="EMBL" id="TWU42243.1"/>
    </source>
</evidence>